<name>A0A2H1VD51_SPOFR</name>
<proteinExistence type="predicted"/>
<dbReference type="AlphaFoldDB" id="A0A2H1VD51"/>
<accession>A0A2H1VD51</accession>
<gene>
    <name evidence="1" type="ORF">SFRICE_001539</name>
</gene>
<organism evidence="1">
    <name type="scientific">Spodoptera frugiperda</name>
    <name type="common">Fall armyworm</name>
    <dbReference type="NCBI Taxonomy" id="7108"/>
    <lineage>
        <taxon>Eukaryota</taxon>
        <taxon>Metazoa</taxon>
        <taxon>Ecdysozoa</taxon>
        <taxon>Arthropoda</taxon>
        <taxon>Hexapoda</taxon>
        <taxon>Insecta</taxon>
        <taxon>Pterygota</taxon>
        <taxon>Neoptera</taxon>
        <taxon>Endopterygota</taxon>
        <taxon>Lepidoptera</taxon>
        <taxon>Glossata</taxon>
        <taxon>Ditrysia</taxon>
        <taxon>Noctuoidea</taxon>
        <taxon>Noctuidae</taxon>
        <taxon>Amphipyrinae</taxon>
        <taxon>Spodoptera</taxon>
    </lineage>
</organism>
<protein>
    <submittedName>
        <fullName evidence="1">SFRICE_001539</fullName>
    </submittedName>
</protein>
<reference evidence="1" key="1">
    <citation type="submission" date="2016-07" db="EMBL/GenBank/DDBJ databases">
        <authorList>
            <person name="Bretaudeau A."/>
        </authorList>
    </citation>
    <scope>NUCLEOTIDE SEQUENCE</scope>
    <source>
        <strain evidence="1">Rice</strain>
        <tissue evidence="1">Whole body</tissue>
    </source>
</reference>
<evidence type="ECO:0000313" key="1">
    <source>
        <dbReference type="EMBL" id="SOQ38721.1"/>
    </source>
</evidence>
<sequence>MSTTLYGKQRVFYCLIQEVKGEKHPMCSPALGEARRSVRLFLTKNHPIPSPACRTGAPKRCNIICTKHARRVLSLFCKTPTSLLPEHKLLYGFFT</sequence>
<dbReference type="EMBL" id="ODYU01001885">
    <property type="protein sequence ID" value="SOQ38721.1"/>
    <property type="molecule type" value="Genomic_DNA"/>
</dbReference>